<dbReference type="Pfam" id="PF19690">
    <property type="entry name" value="DUF6191"/>
    <property type="match status" value="1"/>
</dbReference>
<gene>
    <name evidence="1" type="ORF">MSPICULIGERA_LOCUS215</name>
</gene>
<feature type="non-terminal residue" evidence="1">
    <location>
        <position position="116"/>
    </location>
</feature>
<reference evidence="1" key="1">
    <citation type="submission" date="2023-06" db="EMBL/GenBank/DDBJ databases">
        <authorList>
            <person name="Delattre M."/>
        </authorList>
    </citation>
    <scope>NUCLEOTIDE SEQUENCE</scope>
    <source>
        <strain evidence="1">AF72</strain>
    </source>
</reference>
<sequence>MGTLFALTLPGLLVLLVLFAFAETLWNRLTGGRALPVDQGRTTRPVSAAGFEEVAALFQGSKHHEFEQRQSALMHREDGTDGDPPWVSVDPEATKVVLRRRVDSRRQVDGVDSRRS</sequence>
<dbReference type="InterPro" id="IPR045684">
    <property type="entry name" value="DUF6191"/>
</dbReference>
<dbReference type="Proteomes" id="UP001177023">
    <property type="component" value="Unassembled WGS sequence"/>
</dbReference>
<accession>A0AA36C2X8</accession>
<dbReference type="AlphaFoldDB" id="A0AA36C2X8"/>
<protein>
    <submittedName>
        <fullName evidence="1">Uncharacterized protein</fullName>
    </submittedName>
</protein>
<keyword evidence="2" id="KW-1185">Reference proteome</keyword>
<proteinExistence type="predicted"/>
<comment type="caution">
    <text evidence="1">The sequence shown here is derived from an EMBL/GenBank/DDBJ whole genome shotgun (WGS) entry which is preliminary data.</text>
</comment>
<dbReference type="EMBL" id="CATQJA010000012">
    <property type="protein sequence ID" value="CAJ0557457.1"/>
    <property type="molecule type" value="Genomic_DNA"/>
</dbReference>
<organism evidence="1 2">
    <name type="scientific">Mesorhabditis spiculigera</name>
    <dbReference type="NCBI Taxonomy" id="96644"/>
    <lineage>
        <taxon>Eukaryota</taxon>
        <taxon>Metazoa</taxon>
        <taxon>Ecdysozoa</taxon>
        <taxon>Nematoda</taxon>
        <taxon>Chromadorea</taxon>
        <taxon>Rhabditida</taxon>
        <taxon>Rhabditina</taxon>
        <taxon>Rhabditomorpha</taxon>
        <taxon>Rhabditoidea</taxon>
        <taxon>Rhabditidae</taxon>
        <taxon>Mesorhabditinae</taxon>
        <taxon>Mesorhabditis</taxon>
    </lineage>
</organism>
<name>A0AA36C2X8_9BILA</name>
<evidence type="ECO:0000313" key="1">
    <source>
        <dbReference type="EMBL" id="CAJ0557457.1"/>
    </source>
</evidence>
<evidence type="ECO:0000313" key="2">
    <source>
        <dbReference type="Proteomes" id="UP001177023"/>
    </source>
</evidence>